<feature type="domain" description="Helicase HerA central" evidence="1">
    <location>
        <begin position="146"/>
        <end position="253"/>
    </location>
</feature>
<dbReference type="PANTHER" id="PTHR42957:SF1">
    <property type="entry name" value="HELICASE MJ1565-RELATED"/>
    <property type="match status" value="1"/>
</dbReference>
<keyword evidence="3" id="KW-1185">Reference proteome</keyword>
<comment type="caution">
    <text evidence="2">The sequence shown here is derived from an EMBL/GenBank/DDBJ whole genome shotgun (WGS) entry which is preliminary data.</text>
</comment>
<dbReference type="Gene3D" id="3.40.50.300">
    <property type="entry name" value="P-loop containing nucleotide triphosphate hydrolases"/>
    <property type="match status" value="1"/>
</dbReference>
<sequence length="478" mass="54760">MQTRNSIGVISKVYTNKIVIEIPDTNKINYNFQGDLYICEGINSFVTIYKSLHQKFIYQIINLAELEKPFDNEDESKFYNKAYFEAIPIGEIKEENFKFGLSKFPMIGNDVYLTDILDMNQIFKIDDDIPSLSLGLLSSHEYYSPKFALDKLLTNHMCILGNTGSGKSTTVRKLLNEIILSAKEFSLDINSAKFIIFDVHDEYDNLPSNISTITDVLTEISIPLNTLSPDDWINLVQPSNAVQLPVLMNGLRLANLIENNESSICDWVKAYCALELYNNVQTEVVGKRTKIVSLLQDINDIGIKSILKTYNSQFGNFNNFDEQEFINAIKNFIRINSNHDYENCKELIFSLLESSTSKVTQLKNLELGIELTFLFEESKGNTQIRSYCSTLMTRISNLIASYSGSIFDNNEQKINKFNEVCNFEKGFTLFKVASLENKDLLFFTSYILKKTYNSQKEQRASKIKGDSLYHFIFDEAHK</sequence>
<accession>A0ABQ1VV54</accession>
<dbReference type="SUPFAM" id="SSF52540">
    <property type="entry name" value="P-loop containing nucleoside triphosphate hydrolases"/>
    <property type="match status" value="1"/>
</dbReference>
<protein>
    <recommendedName>
        <fullName evidence="1">Helicase HerA central domain-containing protein</fullName>
    </recommendedName>
</protein>
<name>A0ABQ1VV54_9BACL</name>
<gene>
    <name evidence="2" type="ORF">GCM10010913_21080</name>
</gene>
<evidence type="ECO:0000259" key="1">
    <source>
        <dbReference type="Pfam" id="PF01935"/>
    </source>
</evidence>
<dbReference type="EMBL" id="BMIW01000012">
    <property type="protein sequence ID" value="GGF99086.1"/>
    <property type="molecule type" value="Genomic_DNA"/>
</dbReference>
<dbReference type="PANTHER" id="PTHR42957">
    <property type="entry name" value="HELICASE MJ1565-RELATED"/>
    <property type="match status" value="1"/>
</dbReference>
<proteinExistence type="predicted"/>
<evidence type="ECO:0000313" key="2">
    <source>
        <dbReference type="EMBL" id="GGF99086.1"/>
    </source>
</evidence>
<dbReference type="Pfam" id="PF01935">
    <property type="entry name" value="DUF87"/>
    <property type="match status" value="1"/>
</dbReference>
<dbReference type="InterPro" id="IPR027417">
    <property type="entry name" value="P-loop_NTPase"/>
</dbReference>
<dbReference type="InterPro" id="IPR008571">
    <property type="entry name" value="HerA-like"/>
</dbReference>
<dbReference type="Proteomes" id="UP000608420">
    <property type="component" value="Unassembled WGS sequence"/>
</dbReference>
<dbReference type="RefSeq" id="WP_162944198.1">
    <property type="nucleotide sequence ID" value="NZ_BMIW01000012.1"/>
</dbReference>
<dbReference type="InterPro" id="IPR002789">
    <property type="entry name" value="HerA_central"/>
</dbReference>
<organism evidence="2 3">
    <name type="scientific">Paenibacillus aceti</name>
    <dbReference type="NCBI Taxonomy" id="1820010"/>
    <lineage>
        <taxon>Bacteria</taxon>
        <taxon>Bacillati</taxon>
        <taxon>Bacillota</taxon>
        <taxon>Bacilli</taxon>
        <taxon>Bacillales</taxon>
        <taxon>Paenibacillaceae</taxon>
        <taxon>Paenibacillus</taxon>
    </lineage>
</organism>
<reference evidence="3" key="1">
    <citation type="journal article" date="2019" name="Int. J. Syst. Evol. Microbiol.">
        <title>The Global Catalogue of Microorganisms (GCM) 10K type strain sequencing project: providing services to taxonomists for standard genome sequencing and annotation.</title>
        <authorList>
            <consortium name="The Broad Institute Genomics Platform"/>
            <consortium name="The Broad Institute Genome Sequencing Center for Infectious Disease"/>
            <person name="Wu L."/>
            <person name="Ma J."/>
        </authorList>
    </citation>
    <scope>NUCLEOTIDE SEQUENCE [LARGE SCALE GENOMIC DNA]</scope>
    <source>
        <strain evidence="3">CGMCC 1.15420</strain>
    </source>
</reference>
<evidence type="ECO:0000313" key="3">
    <source>
        <dbReference type="Proteomes" id="UP000608420"/>
    </source>
</evidence>